<accession>A0A6N3HH70</accession>
<evidence type="ECO:0000256" key="6">
    <source>
        <dbReference type="SAM" id="Phobius"/>
    </source>
</evidence>
<dbReference type="InterPro" id="IPR002797">
    <property type="entry name" value="Polysacc_synth"/>
</dbReference>
<feature type="transmembrane region" description="Helical" evidence="6">
    <location>
        <begin position="111"/>
        <end position="130"/>
    </location>
</feature>
<feature type="transmembrane region" description="Helical" evidence="6">
    <location>
        <begin position="16"/>
        <end position="38"/>
    </location>
</feature>
<evidence type="ECO:0000256" key="2">
    <source>
        <dbReference type="ARBA" id="ARBA00022475"/>
    </source>
</evidence>
<dbReference type="Proteomes" id="UP001300871">
    <property type="component" value="Unassembled WGS sequence"/>
</dbReference>
<dbReference type="PANTHER" id="PTHR30250">
    <property type="entry name" value="PST FAMILY PREDICTED COLANIC ACID TRANSPORTER"/>
    <property type="match status" value="1"/>
</dbReference>
<feature type="transmembrane region" description="Helical" evidence="6">
    <location>
        <begin position="294"/>
        <end position="314"/>
    </location>
</feature>
<protein>
    <submittedName>
        <fullName evidence="7">Oligosaccharide flippase family protein</fullName>
    </submittedName>
    <submittedName>
        <fullName evidence="8">Polysaccharide biosynthesis protein</fullName>
    </submittedName>
</protein>
<evidence type="ECO:0000313" key="8">
    <source>
        <dbReference type="EMBL" id="VYU76155.1"/>
    </source>
</evidence>
<dbReference type="EMBL" id="JAQLGM010000059">
    <property type="protein sequence ID" value="MDB2002117.1"/>
    <property type="molecule type" value="Genomic_DNA"/>
</dbReference>
<dbReference type="PANTHER" id="PTHR30250:SF11">
    <property type="entry name" value="O-ANTIGEN TRANSPORTER-RELATED"/>
    <property type="match status" value="1"/>
</dbReference>
<feature type="transmembrane region" description="Helical" evidence="6">
    <location>
        <begin position="415"/>
        <end position="441"/>
    </location>
</feature>
<dbReference type="RefSeq" id="WP_156684893.1">
    <property type="nucleotide sequence ID" value="NZ_CACRUA010000054.1"/>
</dbReference>
<comment type="subcellular location">
    <subcellularLocation>
        <location evidence="1">Cell membrane</location>
        <topology evidence="1">Multi-pass membrane protein</topology>
    </subcellularLocation>
</comment>
<evidence type="ECO:0000256" key="3">
    <source>
        <dbReference type="ARBA" id="ARBA00022692"/>
    </source>
</evidence>
<evidence type="ECO:0000256" key="5">
    <source>
        <dbReference type="ARBA" id="ARBA00023136"/>
    </source>
</evidence>
<reference evidence="7" key="2">
    <citation type="submission" date="2023-01" db="EMBL/GenBank/DDBJ databases">
        <title>Human gut microbiome strain richness.</title>
        <authorList>
            <person name="Chen-Liaw A."/>
        </authorList>
    </citation>
    <scope>NUCLEOTIDE SEQUENCE</scope>
    <source>
        <strain evidence="7">B1_m1001713B170214d0_201011</strain>
    </source>
</reference>
<name>A0A6N3HH70_CLOSY</name>
<dbReference type="GO" id="GO:0005886">
    <property type="term" value="C:plasma membrane"/>
    <property type="evidence" value="ECO:0007669"/>
    <property type="project" value="UniProtKB-SubCell"/>
</dbReference>
<feature type="transmembrane region" description="Helical" evidence="6">
    <location>
        <begin position="82"/>
        <end position="105"/>
    </location>
</feature>
<dbReference type="Pfam" id="PF01943">
    <property type="entry name" value="Polysacc_synt"/>
    <property type="match status" value="1"/>
</dbReference>
<organism evidence="8">
    <name type="scientific">Clostridium symbiosum</name>
    <name type="common">Bacteroides symbiosus</name>
    <dbReference type="NCBI Taxonomy" id="1512"/>
    <lineage>
        <taxon>Bacteria</taxon>
        <taxon>Bacillati</taxon>
        <taxon>Bacillota</taxon>
        <taxon>Clostridia</taxon>
        <taxon>Lachnospirales</taxon>
        <taxon>Lachnospiraceae</taxon>
        <taxon>Otoolea</taxon>
    </lineage>
</organism>
<keyword evidence="3 6" id="KW-0812">Transmembrane</keyword>
<sequence length="467" mass="53327">MSSSNSGKKLMTGTGIYAVGTFGTKILMFLLAPLYTYYLIPSEMGTYDVLLTTIGLLIPIISLQISDAVYRWIIRENVDCAIYLRVTYQFLILSSLLAASVILLINHFIIRIPYLLYFMGALFSSMFFQIGQKISRGLKRQWLFAISGIIYTCIFLFLNVFQLCVLHRGIESLLMSYIVANLVGFFTIIVLEKRIRVNVISRFDFGIFRELLKFSVPLIPNYLSWWIVDSSDRYIVLWVLGVSANGVLAIAHKFPTVLQSIFGLFLNSWQDMAIAGETDEKDFFTSVFQKMYRLSFMLLWVLIPATKIFVWLVMGKGYKIACNYIPFYYLGAVFQAFCSFYGVGYLRSKNTKGAFSSSIYGAIINAAINIGTIKLIGLHAAAVSTFVSFFAMWIIREKQNRSELGIAINWREFWLLLAIDLLICIFTILGNIWINLIFMILGTMSFSIINRKDFITILNMIKKSKDK</sequence>
<reference evidence="8" key="1">
    <citation type="submission" date="2019-11" db="EMBL/GenBank/DDBJ databases">
        <authorList>
            <person name="Feng L."/>
        </authorList>
    </citation>
    <scope>NUCLEOTIDE SEQUENCE</scope>
    <source>
        <strain evidence="8">CsymbiosumLFYP84</strain>
    </source>
</reference>
<evidence type="ECO:0000313" key="7">
    <source>
        <dbReference type="EMBL" id="MDB2002117.1"/>
    </source>
</evidence>
<keyword evidence="5 6" id="KW-0472">Membrane</keyword>
<proteinExistence type="predicted"/>
<evidence type="ECO:0000256" key="4">
    <source>
        <dbReference type="ARBA" id="ARBA00022989"/>
    </source>
</evidence>
<dbReference type="EMBL" id="CACRUA010000054">
    <property type="protein sequence ID" value="VYU76155.1"/>
    <property type="molecule type" value="Genomic_DNA"/>
</dbReference>
<evidence type="ECO:0000256" key="1">
    <source>
        <dbReference type="ARBA" id="ARBA00004651"/>
    </source>
</evidence>
<dbReference type="InterPro" id="IPR050833">
    <property type="entry name" value="Poly_Biosynth_Transport"/>
</dbReference>
<gene>
    <name evidence="8" type="ORF">CSLFYP84_03854</name>
    <name evidence="7" type="ORF">PM006_18120</name>
</gene>
<feature type="transmembrane region" description="Helical" evidence="6">
    <location>
        <begin position="142"/>
        <end position="161"/>
    </location>
</feature>
<feature type="transmembrane region" description="Helical" evidence="6">
    <location>
        <begin position="173"/>
        <end position="191"/>
    </location>
</feature>
<feature type="transmembrane region" description="Helical" evidence="6">
    <location>
        <begin position="376"/>
        <end position="395"/>
    </location>
</feature>
<dbReference type="AlphaFoldDB" id="A0A6N3HH70"/>
<feature type="transmembrane region" description="Helical" evidence="6">
    <location>
        <begin position="326"/>
        <end position="346"/>
    </location>
</feature>
<keyword evidence="4 6" id="KW-1133">Transmembrane helix</keyword>
<feature type="transmembrane region" description="Helical" evidence="6">
    <location>
        <begin position="50"/>
        <end position="70"/>
    </location>
</feature>
<keyword evidence="2" id="KW-1003">Cell membrane</keyword>
<feature type="transmembrane region" description="Helical" evidence="6">
    <location>
        <begin position="353"/>
        <end position="370"/>
    </location>
</feature>